<evidence type="ECO:0000256" key="2">
    <source>
        <dbReference type="ARBA" id="ARBA00008860"/>
    </source>
</evidence>
<evidence type="ECO:0000256" key="7">
    <source>
        <dbReference type="SAM" id="MobiDB-lite"/>
    </source>
</evidence>
<evidence type="ECO:0000313" key="8">
    <source>
        <dbReference type="EMBL" id="KAL1838218.1"/>
    </source>
</evidence>
<name>A0ABR3VAQ0_HUMIN</name>
<proteinExistence type="inferred from homology"/>
<feature type="region of interest" description="Disordered" evidence="7">
    <location>
        <begin position="32"/>
        <end position="61"/>
    </location>
</feature>
<comment type="subcellular location">
    <subcellularLocation>
        <location evidence="1">Mitochondrion</location>
    </subcellularLocation>
</comment>
<accession>A0ABR3VAQ0</accession>
<reference evidence="8 9" key="1">
    <citation type="journal article" date="2024" name="Commun. Biol.">
        <title>Comparative genomic analysis of thermophilic fungi reveals convergent evolutionary adaptations and gene losses.</title>
        <authorList>
            <person name="Steindorff A.S."/>
            <person name="Aguilar-Pontes M.V."/>
            <person name="Robinson A.J."/>
            <person name="Andreopoulos B."/>
            <person name="LaButti K."/>
            <person name="Kuo A."/>
            <person name="Mondo S."/>
            <person name="Riley R."/>
            <person name="Otillar R."/>
            <person name="Haridas S."/>
            <person name="Lipzen A."/>
            <person name="Grimwood J."/>
            <person name="Schmutz J."/>
            <person name="Clum A."/>
            <person name="Reid I.D."/>
            <person name="Moisan M.C."/>
            <person name="Butler G."/>
            <person name="Nguyen T.T.M."/>
            <person name="Dewar K."/>
            <person name="Conant G."/>
            <person name="Drula E."/>
            <person name="Henrissat B."/>
            <person name="Hansel C."/>
            <person name="Singer S."/>
            <person name="Hutchinson M.I."/>
            <person name="de Vries R.P."/>
            <person name="Natvig D.O."/>
            <person name="Powell A.J."/>
            <person name="Tsang A."/>
            <person name="Grigoriev I.V."/>
        </authorList>
    </citation>
    <scope>NUCLEOTIDE SEQUENCE [LARGE SCALE GENOMIC DNA]</scope>
    <source>
        <strain evidence="8 9">CBS 620.91</strain>
    </source>
</reference>
<comment type="similarity">
    <text evidence="2">Belongs to the mitochondrion-specific ribosomal protein mL50 family.</text>
</comment>
<evidence type="ECO:0000256" key="6">
    <source>
        <dbReference type="ARBA" id="ARBA00035183"/>
    </source>
</evidence>
<sequence>MRRLPRLPAPAPCLGPSQIPSIPLRAPAATITSAAAAPTPNPRMNDRRYLSTTPPNPARLKKPTYEFDLDLAPENAPETHTRRQPVPTQFRYPCGRRNAPNPAELDDATYRPAETADGLEEVGSIADWFEKPEHWGYPGGAAEYVRRAVGSFGPVEKVTDPVLLEVLVKRAIVEALVVARSAKGKSLETRAEVEQVFAHTADGVYRLRDIVAVDILPSGSEVATLEKAETTRVWDVLRGAVPSEAAGEKEGKKKRLLQRSLVPLVHARNLVSSPSWDNGWKKAVLRNTVAKFWAVKRIQQLTGHRIPDSKLIGDVTVGAILKMLEEPAKPPKLAELLEAKAAFQDLPNVRVFPRRVTPIDKDKMEGRWKIITRELQERELPIIGTGGYSGPFEKRWVEGK</sequence>
<keyword evidence="9" id="KW-1185">Reference proteome</keyword>
<comment type="caution">
    <text evidence="8">The sequence shown here is derived from an EMBL/GenBank/DDBJ whole genome shotgun (WGS) entry which is preliminary data.</text>
</comment>
<keyword evidence="5" id="KW-0687">Ribonucleoprotein</keyword>
<evidence type="ECO:0000313" key="9">
    <source>
        <dbReference type="Proteomes" id="UP001583172"/>
    </source>
</evidence>
<dbReference type="Proteomes" id="UP001583172">
    <property type="component" value="Unassembled WGS sequence"/>
</dbReference>
<dbReference type="InterPro" id="IPR018305">
    <property type="entry name" value="Ribosomal_m50"/>
</dbReference>
<organism evidence="8 9">
    <name type="scientific">Humicola insolens</name>
    <name type="common">Soft-rot fungus</name>
    <dbReference type="NCBI Taxonomy" id="85995"/>
    <lineage>
        <taxon>Eukaryota</taxon>
        <taxon>Fungi</taxon>
        <taxon>Dikarya</taxon>
        <taxon>Ascomycota</taxon>
        <taxon>Pezizomycotina</taxon>
        <taxon>Sordariomycetes</taxon>
        <taxon>Sordariomycetidae</taxon>
        <taxon>Sordariales</taxon>
        <taxon>Chaetomiaceae</taxon>
        <taxon>Mycothermus</taxon>
    </lineage>
</organism>
<evidence type="ECO:0000256" key="5">
    <source>
        <dbReference type="ARBA" id="ARBA00023274"/>
    </source>
</evidence>
<evidence type="ECO:0000256" key="1">
    <source>
        <dbReference type="ARBA" id="ARBA00004173"/>
    </source>
</evidence>
<evidence type="ECO:0000256" key="4">
    <source>
        <dbReference type="ARBA" id="ARBA00023128"/>
    </source>
</evidence>
<evidence type="ECO:0000256" key="3">
    <source>
        <dbReference type="ARBA" id="ARBA00022980"/>
    </source>
</evidence>
<gene>
    <name evidence="8" type="ORF">VTJ49DRAFT_2945</name>
</gene>
<dbReference type="EMBL" id="JAZGSY010000230">
    <property type="protein sequence ID" value="KAL1838218.1"/>
    <property type="molecule type" value="Genomic_DNA"/>
</dbReference>
<dbReference type="Pfam" id="PF10501">
    <property type="entry name" value="Ribosomal_L50"/>
    <property type="match status" value="1"/>
</dbReference>
<feature type="region of interest" description="Disordered" evidence="7">
    <location>
        <begin position="75"/>
        <end position="107"/>
    </location>
</feature>
<protein>
    <recommendedName>
        <fullName evidence="6">Large ribosomal subunit protein mL50</fullName>
    </recommendedName>
</protein>
<keyword evidence="4" id="KW-0496">Mitochondrion</keyword>
<keyword evidence="3" id="KW-0689">Ribosomal protein</keyword>
<feature type="region of interest" description="Disordered" evidence="7">
    <location>
        <begin position="1"/>
        <end position="20"/>
    </location>
</feature>